<feature type="compositionally biased region" description="Basic and acidic residues" evidence="6">
    <location>
        <begin position="124"/>
        <end position="135"/>
    </location>
</feature>
<evidence type="ECO:0000256" key="1">
    <source>
        <dbReference type="ARBA" id="ARBA00004496"/>
    </source>
</evidence>
<name>A0A7Y9RXR4_9ACTN</name>
<sequence length="304" mass="32490">MSSSTPEWQGDVSAGVDAWVASAPDWVVDAVRESTGGDVGSSAELDHQAAGAQTFGAQTSGNRTFGTQAPDDAGAEDSSSRSGRRSARGTRSARGARGARGSGGAWGEGGRSGNRRRGSGRTQEPPEDRDLGPEPDHEAVARKILLDQLTGQARSRAELATKLAKKDVPEDIATTLLDRFEEVGLIDDEAFARAWIASRQPGKGLARRALAQELRRKGIDDEVARDALDEIDPDDEESAARLLVRKKLRTMRALEPNVATRRLVGMLARKGYPPGLAFRVVREELNADPDDPDTGGVDQVAGDW</sequence>
<dbReference type="EMBL" id="JACCAA010000001">
    <property type="protein sequence ID" value="NYG57346.1"/>
    <property type="molecule type" value="Genomic_DNA"/>
</dbReference>
<feature type="compositionally biased region" description="Gly residues" evidence="6">
    <location>
        <begin position="98"/>
        <end position="112"/>
    </location>
</feature>
<comment type="subcellular location">
    <subcellularLocation>
        <location evidence="1 5">Cytoplasm</location>
    </subcellularLocation>
</comment>
<feature type="domain" description="RecX first three-helical" evidence="9">
    <location>
        <begin position="141"/>
        <end position="179"/>
    </location>
</feature>
<dbReference type="Pfam" id="PF02631">
    <property type="entry name" value="RecX_HTH2"/>
    <property type="match status" value="1"/>
</dbReference>
<evidence type="ECO:0000313" key="11">
    <source>
        <dbReference type="Proteomes" id="UP000540656"/>
    </source>
</evidence>
<organism evidence="10 11">
    <name type="scientific">Nocardioides daedukensis</name>
    <dbReference type="NCBI Taxonomy" id="634462"/>
    <lineage>
        <taxon>Bacteria</taxon>
        <taxon>Bacillati</taxon>
        <taxon>Actinomycetota</taxon>
        <taxon>Actinomycetes</taxon>
        <taxon>Propionibacteriales</taxon>
        <taxon>Nocardioidaceae</taxon>
        <taxon>Nocardioides</taxon>
    </lineage>
</organism>
<feature type="domain" description="RecX second three-helical" evidence="7">
    <location>
        <begin position="187"/>
        <end position="228"/>
    </location>
</feature>
<dbReference type="HAMAP" id="MF_01114">
    <property type="entry name" value="RecX"/>
    <property type="match status" value="1"/>
</dbReference>
<dbReference type="InterPro" id="IPR053925">
    <property type="entry name" value="RecX_HTH_3rd"/>
</dbReference>
<reference evidence="10 11" key="1">
    <citation type="submission" date="2020-07" db="EMBL/GenBank/DDBJ databases">
        <title>Sequencing the genomes of 1000 actinobacteria strains.</title>
        <authorList>
            <person name="Klenk H.-P."/>
        </authorList>
    </citation>
    <scope>NUCLEOTIDE SEQUENCE [LARGE SCALE GENOMIC DNA]</scope>
    <source>
        <strain evidence="10 11">DSM 23819</strain>
    </source>
</reference>
<dbReference type="Gene3D" id="1.10.10.10">
    <property type="entry name" value="Winged helix-like DNA-binding domain superfamily/Winged helix DNA-binding domain"/>
    <property type="match status" value="1"/>
</dbReference>
<dbReference type="PANTHER" id="PTHR33602">
    <property type="entry name" value="REGULATORY PROTEIN RECX FAMILY PROTEIN"/>
    <property type="match status" value="1"/>
</dbReference>
<evidence type="ECO:0000259" key="8">
    <source>
        <dbReference type="Pfam" id="PF21981"/>
    </source>
</evidence>
<dbReference type="Pfam" id="PF21982">
    <property type="entry name" value="RecX_HTH1"/>
    <property type="match status" value="1"/>
</dbReference>
<accession>A0A7Y9RXR4</accession>
<evidence type="ECO:0000256" key="2">
    <source>
        <dbReference type="ARBA" id="ARBA00009695"/>
    </source>
</evidence>
<feature type="domain" description="RecX third three-helical" evidence="8">
    <location>
        <begin position="235"/>
        <end position="281"/>
    </location>
</feature>
<feature type="compositionally biased region" description="Low complexity" evidence="6">
    <location>
        <begin position="48"/>
        <end position="59"/>
    </location>
</feature>
<evidence type="ECO:0000259" key="9">
    <source>
        <dbReference type="Pfam" id="PF21982"/>
    </source>
</evidence>
<dbReference type="InterPro" id="IPR053924">
    <property type="entry name" value="RecX_HTH_2nd"/>
</dbReference>
<comment type="similarity">
    <text evidence="2 5">Belongs to the RecX family.</text>
</comment>
<dbReference type="InterPro" id="IPR053926">
    <property type="entry name" value="RecX_HTH_1st"/>
</dbReference>
<comment type="function">
    <text evidence="5">Modulates RecA activity.</text>
</comment>
<feature type="region of interest" description="Disordered" evidence="6">
    <location>
        <begin position="32"/>
        <end position="135"/>
    </location>
</feature>
<protein>
    <recommendedName>
        <fullName evidence="3 5">Regulatory protein RecX</fullName>
    </recommendedName>
</protein>
<dbReference type="Proteomes" id="UP000540656">
    <property type="component" value="Unassembled WGS sequence"/>
</dbReference>
<dbReference type="AlphaFoldDB" id="A0A7Y9RXR4"/>
<keyword evidence="11" id="KW-1185">Reference proteome</keyword>
<evidence type="ECO:0000259" key="7">
    <source>
        <dbReference type="Pfam" id="PF02631"/>
    </source>
</evidence>
<dbReference type="InterPro" id="IPR036388">
    <property type="entry name" value="WH-like_DNA-bd_sf"/>
</dbReference>
<gene>
    <name evidence="5" type="primary">recX</name>
    <name evidence="10" type="ORF">BJ980_000269</name>
</gene>
<dbReference type="InterPro" id="IPR003783">
    <property type="entry name" value="Regulatory_RecX"/>
</dbReference>
<evidence type="ECO:0000256" key="5">
    <source>
        <dbReference type="HAMAP-Rule" id="MF_01114"/>
    </source>
</evidence>
<dbReference type="PANTHER" id="PTHR33602:SF1">
    <property type="entry name" value="REGULATORY PROTEIN RECX FAMILY PROTEIN"/>
    <property type="match status" value="1"/>
</dbReference>
<dbReference type="GO" id="GO:0006282">
    <property type="term" value="P:regulation of DNA repair"/>
    <property type="evidence" value="ECO:0007669"/>
    <property type="project" value="UniProtKB-UniRule"/>
</dbReference>
<evidence type="ECO:0000313" key="10">
    <source>
        <dbReference type="EMBL" id="NYG57346.1"/>
    </source>
</evidence>
<comment type="caution">
    <text evidence="10">The sequence shown here is derived from an EMBL/GenBank/DDBJ whole genome shotgun (WGS) entry which is preliminary data.</text>
</comment>
<dbReference type="GO" id="GO:0005737">
    <property type="term" value="C:cytoplasm"/>
    <property type="evidence" value="ECO:0007669"/>
    <property type="project" value="UniProtKB-SubCell"/>
</dbReference>
<keyword evidence="4 5" id="KW-0963">Cytoplasm</keyword>
<proteinExistence type="inferred from homology"/>
<evidence type="ECO:0000256" key="3">
    <source>
        <dbReference type="ARBA" id="ARBA00018111"/>
    </source>
</evidence>
<dbReference type="RefSeq" id="WP_179500637.1">
    <property type="nucleotide sequence ID" value="NZ_JACCAA010000001.1"/>
</dbReference>
<evidence type="ECO:0000256" key="6">
    <source>
        <dbReference type="SAM" id="MobiDB-lite"/>
    </source>
</evidence>
<evidence type="ECO:0000256" key="4">
    <source>
        <dbReference type="ARBA" id="ARBA00022490"/>
    </source>
</evidence>
<dbReference type="Pfam" id="PF21981">
    <property type="entry name" value="RecX_HTH3"/>
    <property type="match status" value="1"/>
</dbReference>